<evidence type="ECO:0000313" key="3">
    <source>
        <dbReference type="Proteomes" id="UP000220840"/>
    </source>
</evidence>
<dbReference type="InterPro" id="IPR025357">
    <property type="entry name" value="DUF4261"/>
</dbReference>
<proteinExistence type="predicted"/>
<dbReference type="OrthoDB" id="3078716at2"/>
<reference evidence="2 3" key="1">
    <citation type="submission" date="2017-10" db="EMBL/GenBank/DDBJ databases">
        <title>Effective Description of Clostridium neonatale sp. nov. linked to necrotizing enterocolitis in neonates and a clarification of species assignable to the genus Clostridium (Prazmowski 1880) emend. Lawson and Rainey 2016.</title>
        <authorList>
            <person name="Bernard K."/>
            <person name="Burdz T."/>
            <person name="Wiebe D."/>
            <person name="Balcewich B."/>
            <person name="Alfa M."/>
            <person name="Bernier A.-M."/>
        </authorList>
    </citation>
    <scope>NUCLEOTIDE SEQUENCE [LARGE SCALE GENOMIC DNA]</scope>
    <source>
        <strain evidence="2 3">LCDC99A005</strain>
    </source>
</reference>
<protein>
    <submittedName>
        <fullName evidence="2">DUF4261 domain-containing protein</fullName>
    </submittedName>
</protein>
<dbReference type="AlphaFoldDB" id="A0A2A7MJ33"/>
<sequence length="274" mass="31732">MFNNKEEKNSFALYLLFNEKLIMNEKNISDRIKRIDNDKVEVTPILGLNAEGALYCNITINDENFKLVGIDSKVPEEISSYTIDCAYGKREELEDMSKHSYHIIAFYEGKSNDMMHILNLYYKLSYGFLEHGFLGLANGYSWNVVTPSLIQGMAEDEELKEFANTPAMMIYRNFLKIPHNDGVWFTTKGNNLFGVNEFAFYGDFEKTQEIYDIFEDVFYYIYESDVHIEAGHTIQLGDDVFLKFKEVYELQDTLEGEGIGTLVLEKINSDEINM</sequence>
<gene>
    <name evidence="2" type="ORF">CQ394_07190</name>
</gene>
<dbReference type="EMBL" id="PDCJ01000001">
    <property type="protein sequence ID" value="PEG31483.1"/>
    <property type="molecule type" value="Genomic_DNA"/>
</dbReference>
<name>A0A2A7MJ33_9CLOT</name>
<keyword evidence="3" id="KW-1185">Reference proteome</keyword>
<dbReference type="STRING" id="137838.GCA_001458595_02908"/>
<evidence type="ECO:0000259" key="1">
    <source>
        <dbReference type="Pfam" id="PF14080"/>
    </source>
</evidence>
<dbReference type="RefSeq" id="WP_083498816.1">
    <property type="nucleotide sequence ID" value="NZ_CAMRXB010000049.1"/>
</dbReference>
<dbReference type="Proteomes" id="UP000220840">
    <property type="component" value="Unassembled WGS sequence"/>
</dbReference>
<accession>A0A2A7MJ33</accession>
<feature type="domain" description="DUF4261" evidence="1">
    <location>
        <begin position="187"/>
        <end position="246"/>
    </location>
</feature>
<organism evidence="2 3">
    <name type="scientific">Clostridium neonatale</name>
    <dbReference type="NCBI Taxonomy" id="137838"/>
    <lineage>
        <taxon>Bacteria</taxon>
        <taxon>Bacillati</taxon>
        <taxon>Bacillota</taxon>
        <taxon>Clostridia</taxon>
        <taxon>Eubacteriales</taxon>
        <taxon>Clostridiaceae</taxon>
        <taxon>Clostridium</taxon>
    </lineage>
</organism>
<evidence type="ECO:0000313" key="2">
    <source>
        <dbReference type="EMBL" id="PEG31483.1"/>
    </source>
</evidence>
<comment type="caution">
    <text evidence="2">The sequence shown here is derived from an EMBL/GenBank/DDBJ whole genome shotgun (WGS) entry which is preliminary data.</text>
</comment>
<dbReference type="Pfam" id="PF14080">
    <property type="entry name" value="DUF4261"/>
    <property type="match status" value="1"/>
</dbReference>